<feature type="region of interest" description="Disordered" evidence="7">
    <location>
        <begin position="511"/>
        <end position="540"/>
    </location>
</feature>
<keyword evidence="6" id="KW-0067">ATP-binding</keyword>
<name>A0A443S8G6_9ACAR</name>
<dbReference type="GO" id="GO:0043066">
    <property type="term" value="P:negative regulation of apoptotic process"/>
    <property type="evidence" value="ECO:0007669"/>
    <property type="project" value="TreeGrafter"/>
</dbReference>
<dbReference type="AlphaFoldDB" id="A0A443S8G6"/>
<feature type="binding site" evidence="6">
    <location>
        <position position="772"/>
    </location>
    <ligand>
        <name>ATP</name>
        <dbReference type="ChEBI" id="CHEBI:30616"/>
    </ligand>
</feature>
<keyword evidence="9" id="KW-1185">Reference proteome</keyword>
<evidence type="ECO:0000256" key="1">
    <source>
        <dbReference type="ARBA" id="ARBA00004496"/>
    </source>
</evidence>
<evidence type="ECO:0000256" key="7">
    <source>
        <dbReference type="SAM" id="MobiDB-lite"/>
    </source>
</evidence>
<evidence type="ECO:0000313" key="9">
    <source>
        <dbReference type="Proteomes" id="UP000288716"/>
    </source>
</evidence>
<feature type="non-terminal residue" evidence="8">
    <location>
        <position position="786"/>
    </location>
</feature>
<dbReference type="VEuPathDB" id="VectorBase:LDEU008220"/>
<dbReference type="EMBL" id="NCKV01005827">
    <property type="protein sequence ID" value="RWS23820.1"/>
    <property type="molecule type" value="Genomic_DNA"/>
</dbReference>
<protein>
    <submittedName>
        <fullName evidence="8">Dual serine/threonine and tyrosine protein kinase-like protein</fullName>
    </submittedName>
</protein>
<comment type="caution">
    <text evidence="8">The sequence shown here is derived from an EMBL/GenBank/DDBJ whole genome shotgun (WGS) entry which is preliminary data.</text>
</comment>
<dbReference type="InterPro" id="IPR051302">
    <property type="entry name" value="Dual_SerThr-Tyr_Kinase"/>
</dbReference>
<organism evidence="8 9">
    <name type="scientific">Leptotrombidium deliense</name>
    <dbReference type="NCBI Taxonomy" id="299467"/>
    <lineage>
        <taxon>Eukaryota</taxon>
        <taxon>Metazoa</taxon>
        <taxon>Ecdysozoa</taxon>
        <taxon>Arthropoda</taxon>
        <taxon>Chelicerata</taxon>
        <taxon>Arachnida</taxon>
        <taxon>Acari</taxon>
        <taxon>Acariformes</taxon>
        <taxon>Trombidiformes</taxon>
        <taxon>Prostigmata</taxon>
        <taxon>Anystina</taxon>
        <taxon>Parasitengona</taxon>
        <taxon>Trombiculoidea</taxon>
        <taxon>Trombiculidae</taxon>
        <taxon>Leptotrombidium</taxon>
    </lineage>
</organism>
<evidence type="ECO:0000256" key="2">
    <source>
        <dbReference type="ARBA" id="ARBA00022490"/>
    </source>
</evidence>
<dbReference type="OrthoDB" id="122279at2759"/>
<dbReference type="InterPro" id="IPR017441">
    <property type="entry name" value="Protein_kinase_ATP_BS"/>
</dbReference>
<comment type="subcellular location">
    <subcellularLocation>
        <location evidence="1">Cytoplasm</location>
    </subcellularLocation>
</comment>
<keyword evidence="2" id="KW-0963">Cytoplasm</keyword>
<keyword evidence="6" id="KW-0547">Nucleotide-binding</keyword>
<dbReference type="PROSITE" id="PS00107">
    <property type="entry name" value="PROTEIN_KINASE_ATP"/>
    <property type="match status" value="1"/>
</dbReference>
<keyword evidence="4" id="KW-0808">Transferase</keyword>
<dbReference type="STRING" id="299467.A0A443S8G6"/>
<dbReference type="GO" id="GO:0004674">
    <property type="term" value="F:protein serine/threonine kinase activity"/>
    <property type="evidence" value="ECO:0007669"/>
    <property type="project" value="UniProtKB-KW"/>
</dbReference>
<gene>
    <name evidence="8" type="ORF">B4U80_03339</name>
</gene>
<sequence>MSNHLLIEFNKFAKNRRSVKKILNNTYNAIQDIARSHYFTDDQLSDIGFKSDEEHKIRSVIENPVGIIVLGLKSWAKATIVNELLNFQLLPISDESEKDKNWRTVRIMYGPQGHVSLSVANCFELVDRLSYTNFANFGNLTEKSDFVNKADLELREPRETEDPGYFTATLEIKLPHQLLDDDVQIILAPSTGHFVSFESVYSSCFEGVTPIVLYALSEGDTLSPQEVDELMELKKLSCKTPVYFVKVQKNSAPLRQFADVANASELTESQQHLYQKYHNECMVNTQCSPSSSYTTPSPLSQSPPSGCEESSLATHSKVRICPSSQQDRPKERYVEQLSSLGFIPENEPVKETPSSAIFTPRSKLKQKASLYQNEAKSVLSIGFPDYKSLVHFCRKVLQSFLVDASTLLHQIHNRCLRMFILTAFDMTRDMMITPKRIEYAKQKEQQLFDSLMAIANKKQDELRTLILDTLNSMRNDLIEDAAKYKFKFNPSLNVELDWETSFAQLPAPLAPAGSELRSPSRISTSSRSSSGSSACETPRASSRDVQLAMAEIQDHVLNTLNSAIAGKLIGSVDYLRDSYVGTLERCLLSLEKTGQEVGESVPASNALKQILNAAYQVEINMKTTSSFLRAFWEKMKQLVATSLSWRNPPIIDREWKRKIATDVLSTLSEWRLAKSICSQFKERLRLSHDQFAAAMRQLENIHFGRLEKTEEQRIRVRKYYAPRIARYALESTSLRDLILFGMPQLGREIGRGQYGVVYACDSWAGHSPVAVKSVVPPDDKHWNDLA</sequence>
<dbReference type="GO" id="GO:0005737">
    <property type="term" value="C:cytoplasm"/>
    <property type="evidence" value="ECO:0007669"/>
    <property type="project" value="UniProtKB-SubCell"/>
</dbReference>
<dbReference type="GO" id="GO:0045743">
    <property type="term" value="P:positive regulation of fibroblast growth factor receptor signaling pathway"/>
    <property type="evidence" value="ECO:0007669"/>
    <property type="project" value="TreeGrafter"/>
</dbReference>
<dbReference type="GO" id="GO:0070374">
    <property type="term" value="P:positive regulation of ERK1 and ERK2 cascade"/>
    <property type="evidence" value="ECO:0007669"/>
    <property type="project" value="TreeGrafter"/>
</dbReference>
<dbReference type="Proteomes" id="UP000288716">
    <property type="component" value="Unassembled WGS sequence"/>
</dbReference>
<keyword evidence="5 8" id="KW-0418">Kinase</keyword>
<proteinExistence type="predicted"/>
<dbReference type="PANTHER" id="PTHR46392:SF1">
    <property type="entry name" value="DUAL SERINE_THREONINE AND TYROSINE PROTEIN KINASE"/>
    <property type="match status" value="1"/>
</dbReference>
<feature type="compositionally biased region" description="Low complexity" evidence="7">
    <location>
        <begin position="514"/>
        <end position="533"/>
    </location>
</feature>
<evidence type="ECO:0000313" key="8">
    <source>
        <dbReference type="EMBL" id="RWS23820.1"/>
    </source>
</evidence>
<dbReference type="GO" id="GO:0005524">
    <property type="term" value="F:ATP binding"/>
    <property type="evidence" value="ECO:0007669"/>
    <property type="project" value="UniProtKB-UniRule"/>
</dbReference>
<evidence type="ECO:0000256" key="5">
    <source>
        <dbReference type="ARBA" id="ARBA00022777"/>
    </source>
</evidence>
<dbReference type="GO" id="GO:0044344">
    <property type="term" value="P:cellular response to fibroblast growth factor stimulus"/>
    <property type="evidence" value="ECO:0007669"/>
    <property type="project" value="TreeGrafter"/>
</dbReference>
<evidence type="ECO:0000256" key="6">
    <source>
        <dbReference type="PROSITE-ProRule" id="PRU10141"/>
    </source>
</evidence>
<keyword evidence="3" id="KW-0723">Serine/threonine-protein kinase</keyword>
<accession>A0A443S8G6</accession>
<reference evidence="8 9" key="1">
    <citation type="journal article" date="2018" name="Gigascience">
        <title>Genomes of trombidid mites reveal novel predicted allergens and laterally-transferred genes associated with secondary metabolism.</title>
        <authorList>
            <person name="Dong X."/>
            <person name="Chaisiri K."/>
            <person name="Xia D."/>
            <person name="Armstrong S.D."/>
            <person name="Fang Y."/>
            <person name="Donnelly M.J."/>
            <person name="Kadowaki T."/>
            <person name="McGarry J.W."/>
            <person name="Darby A.C."/>
            <person name="Makepeace B.L."/>
        </authorList>
    </citation>
    <scope>NUCLEOTIDE SEQUENCE [LARGE SCALE GENOMIC DNA]</scope>
    <source>
        <strain evidence="8">UoL-UT</strain>
    </source>
</reference>
<evidence type="ECO:0000256" key="3">
    <source>
        <dbReference type="ARBA" id="ARBA00022527"/>
    </source>
</evidence>
<evidence type="ECO:0000256" key="4">
    <source>
        <dbReference type="ARBA" id="ARBA00022679"/>
    </source>
</evidence>
<dbReference type="PANTHER" id="PTHR46392">
    <property type="entry name" value="DUAL SERINE/THREONINE AND TYROSINE PROTEIN KINASE"/>
    <property type="match status" value="1"/>
</dbReference>